<reference evidence="2 3" key="1">
    <citation type="submission" date="2015-04" db="EMBL/GenBank/DDBJ databases">
        <title>The complete genome sequence of the rumen methanogen Methanobrevibacter millerae SM9.</title>
        <authorList>
            <person name="Leahy S.C."/>
            <person name="Kelly W.J."/>
            <person name="Pacheco D.M."/>
            <person name="Li D."/>
            <person name="Altermann E."/>
            <person name="Attwood G.T."/>
        </authorList>
    </citation>
    <scope>NUCLEOTIDE SEQUENCE [LARGE SCALE GENOMIC DNA]</scope>
    <source>
        <strain evidence="2 3">SM9</strain>
    </source>
</reference>
<dbReference type="EMBL" id="CP011266">
    <property type="protein sequence ID" value="ALT69343.1"/>
    <property type="molecule type" value="Genomic_DNA"/>
</dbReference>
<dbReference type="InterPro" id="IPR057161">
    <property type="entry name" value="DUF7839"/>
</dbReference>
<dbReference type="Gene3D" id="1.10.10.10">
    <property type="entry name" value="Winged helix-like DNA-binding domain superfamily/Winged helix DNA-binding domain"/>
    <property type="match status" value="1"/>
</dbReference>
<dbReference type="InterPro" id="IPR012318">
    <property type="entry name" value="HTH_CRP"/>
</dbReference>
<dbReference type="Proteomes" id="UP000067738">
    <property type="component" value="Chromosome"/>
</dbReference>
<name>A0A0U3CUL0_9EURY</name>
<dbReference type="InterPro" id="IPR036390">
    <property type="entry name" value="WH_DNA-bd_sf"/>
</dbReference>
<dbReference type="OrthoDB" id="56502at2157"/>
<feature type="domain" description="HTH crp-type" evidence="1">
    <location>
        <begin position="18"/>
        <end position="68"/>
    </location>
</feature>
<dbReference type="Pfam" id="PF13412">
    <property type="entry name" value="HTH_24"/>
    <property type="match status" value="1"/>
</dbReference>
<dbReference type="GO" id="GO:0006355">
    <property type="term" value="P:regulation of DNA-templated transcription"/>
    <property type="evidence" value="ECO:0007669"/>
    <property type="project" value="InterPro"/>
</dbReference>
<keyword evidence="3" id="KW-1185">Reference proteome</keyword>
<dbReference type="GO" id="GO:0003677">
    <property type="term" value="F:DNA binding"/>
    <property type="evidence" value="ECO:0007669"/>
    <property type="project" value="InterPro"/>
</dbReference>
<accession>A0A0U3CUL0</accession>
<dbReference type="InterPro" id="IPR012015">
    <property type="entry name" value="UCP_HTH_arc"/>
</dbReference>
<dbReference type="Pfam" id="PF25211">
    <property type="entry name" value="DUF7839"/>
    <property type="match status" value="1"/>
</dbReference>
<dbReference type="PIRSF" id="PIRSF004955">
    <property type="entry name" value="HTH_arch"/>
    <property type="match status" value="1"/>
</dbReference>
<dbReference type="SUPFAM" id="SSF46785">
    <property type="entry name" value="Winged helix' DNA-binding domain"/>
    <property type="match status" value="1"/>
</dbReference>
<dbReference type="RefSeq" id="WP_058739582.1">
    <property type="nucleotide sequence ID" value="NZ_CP011266.1"/>
</dbReference>
<proteinExistence type="predicted"/>
<evidence type="ECO:0000313" key="3">
    <source>
        <dbReference type="Proteomes" id="UP000067738"/>
    </source>
</evidence>
<evidence type="ECO:0000313" key="2">
    <source>
        <dbReference type="EMBL" id="ALT69343.1"/>
    </source>
</evidence>
<dbReference type="PANTHER" id="PTHR43704">
    <property type="entry name" value="BSR5907 PROTEIN"/>
    <property type="match status" value="1"/>
</dbReference>
<dbReference type="AlphaFoldDB" id="A0A0U3CUL0"/>
<gene>
    <name evidence="2" type="ORF">sm9_1575</name>
</gene>
<evidence type="ECO:0000259" key="1">
    <source>
        <dbReference type="SMART" id="SM00419"/>
    </source>
</evidence>
<dbReference type="PATRIC" id="fig|230361.4.peg.1632"/>
<dbReference type="GeneID" id="26736516"/>
<dbReference type="SMART" id="SM00419">
    <property type="entry name" value="HTH_CRP"/>
    <property type="match status" value="1"/>
</dbReference>
<dbReference type="CDD" id="cd00092">
    <property type="entry name" value="HTH_CRP"/>
    <property type="match status" value="1"/>
</dbReference>
<dbReference type="KEGG" id="mmil:sm9_1575"/>
<dbReference type="InterPro" id="IPR036388">
    <property type="entry name" value="WH-like_DNA-bd_sf"/>
</dbReference>
<dbReference type="PANTHER" id="PTHR43704:SF2">
    <property type="entry name" value="HTH CRP-TYPE DOMAIN-CONTAINING PROTEIN"/>
    <property type="match status" value="1"/>
</dbReference>
<protein>
    <submittedName>
        <fullName evidence="2">Transcriptional regulator MarR family</fullName>
    </submittedName>
</protein>
<sequence>MKAFKKRGALTHFQILSEISKQDPHLKQKDLAQKLGITIQAVSENIKTLIELGYITSKDGRSPYKITQKGIDKVKRDAISLRKYSDSVLETMNHYKTIWPAIAGEDLKKDQIVGLYMKDGILYAHHKEENATGIVLEDTEKDSDVALTNLTGLIDMTVGEATVINLPTIKEGGTNVADMNLIKDVYENGTKSGAKIDKIAVAGTISRVVANKLDLNVDIEFAAPQATANAARKGLNVLALCVGDMTKSFVRELESEKIKYNIIDGRK</sequence>
<organism evidence="2 3">
    <name type="scientific">Methanobrevibacter millerae</name>
    <dbReference type="NCBI Taxonomy" id="230361"/>
    <lineage>
        <taxon>Archaea</taxon>
        <taxon>Methanobacteriati</taxon>
        <taxon>Methanobacteriota</taxon>
        <taxon>Methanomada group</taxon>
        <taxon>Methanobacteria</taxon>
        <taxon>Methanobacteriales</taxon>
        <taxon>Methanobacteriaceae</taxon>
        <taxon>Methanobrevibacter</taxon>
    </lineage>
</organism>